<feature type="region of interest" description="Disordered" evidence="1">
    <location>
        <begin position="92"/>
        <end position="116"/>
    </location>
</feature>
<dbReference type="GO" id="GO:0016747">
    <property type="term" value="F:acyltransferase activity, transferring groups other than amino-acyl groups"/>
    <property type="evidence" value="ECO:0007669"/>
    <property type="project" value="InterPro"/>
</dbReference>
<feature type="region of interest" description="Disordered" evidence="1">
    <location>
        <begin position="441"/>
        <end position="464"/>
    </location>
</feature>
<accession>A0A3D8SUX1</accession>
<dbReference type="Pfam" id="PF00583">
    <property type="entry name" value="Acetyltransf_1"/>
    <property type="match status" value="1"/>
</dbReference>
<dbReference type="InterPro" id="IPR000182">
    <property type="entry name" value="GNAT_dom"/>
</dbReference>
<feature type="compositionally biased region" description="Polar residues" evidence="1">
    <location>
        <begin position="240"/>
        <end position="253"/>
    </location>
</feature>
<dbReference type="PROSITE" id="PS51186">
    <property type="entry name" value="GNAT"/>
    <property type="match status" value="1"/>
</dbReference>
<name>A0A3D8SUX1_9EURO</name>
<dbReference type="CDD" id="cd04301">
    <property type="entry name" value="NAT_SF"/>
    <property type="match status" value="1"/>
</dbReference>
<dbReference type="SUPFAM" id="SSF55729">
    <property type="entry name" value="Acyl-CoA N-acyltransferases (Nat)"/>
    <property type="match status" value="1"/>
</dbReference>
<reference evidence="3 4" key="1">
    <citation type="journal article" date="2018" name="IMA Fungus">
        <title>IMA Genome-F 9: Draft genome sequence of Annulohypoxylon stygium, Aspergillus mulundensis, Berkeleyomyces basicola (syn. Thielaviopsis basicola), Ceratocystis smalleyi, two Cercospora beticola strains, Coleophoma cylindrospora, Fusarium fracticaudum, Phialophora cf. hyalina, and Morchella septimelata.</title>
        <authorList>
            <person name="Wingfield B.D."/>
            <person name="Bills G.F."/>
            <person name="Dong Y."/>
            <person name="Huang W."/>
            <person name="Nel W.J."/>
            <person name="Swalarsk-Parry B.S."/>
            <person name="Vaghefi N."/>
            <person name="Wilken P.M."/>
            <person name="An Z."/>
            <person name="de Beer Z.W."/>
            <person name="De Vos L."/>
            <person name="Chen L."/>
            <person name="Duong T.A."/>
            <person name="Gao Y."/>
            <person name="Hammerbacher A."/>
            <person name="Kikkert J.R."/>
            <person name="Li Y."/>
            <person name="Li H."/>
            <person name="Li K."/>
            <person name="Li Q."/>
            <person name="Liu X."/>
            <person name="Ma X."/>
            <person name="Naidoo K."/>
            <person name="Pethybridge S.J."/>
            <person name="Sun J."/>
            <person name="Steenkamp E.T."/>
            <person name="van der Nest M.A."/>
            <person name="van Wyk S."/>
            <person name="Wingfield M.J."/>
            <person name="Xiong C."/>
            <person name="Yue Q."/>
            <person name="Zhang X."/>
        </authorList>
    </citation>
    <scope>NUCLEOTIDE SEQUENCE [LARGE SCALE GENOMIC DNA]</scope>
    <source>
        <strain evidence="3 4">DSM 5745</strain>
    </source>
</reference>
<feature type="domain" description="N-acetyltransferase" evidence="2">
    <location>
        <begin position="606"/>
        <end position="760"/>
    </location>
</feature>
<dbReference type="Gene3D" id="3.40.630.30">
    <property type="match status" value="1"/>
</dbReference>
<feature type="compositionally biased region" description="Polar residues" evidence="1">
    <location>
        <begin position="92"/>
        <end position="114"/>
    </location>
</feature>
<feature type="region of interest" description="Disordered" evidence="1">
    <location>
        <begin position="219"/>
        <end position="253"/>
    </location>
</feature>
<protein>
    <recommendedName>
        <fullName evidence="2">N-acetyltransferase domain-containing protein</fullName>
    </recommendedName>
</protein>
<evidence type="ECO:0000259" key="2">
    <source>
        <dbReference type="PROSITE" id="PS51186"/>
    </source>
</evidence>
<sequence>MKAARDNLFQNEHFLNKYRSGPGLPKVVTKKSPPLKLVGAIGKEIHGLENGKAISKSASLTSVAQTQQATSPEITASTIPVAAPSNLELDNTKSFPTSLNSSYSLPSKTNNLTQPRPCIPLTRAEALSIRTKAKHYLSSAVKKSPRPCIPRIEVHHVPDSPQHSSSLEQVLESSLLAPTDTSKAPVVISSGDTILIQSKMAASNASDEVLARPRKCSKWKADESQLGPRPSRRLGIPRPSCNQEQTKRQTTQGGFLSTDHRRISQNSNQLSDGLHKGVSLPVDYQCNEPTSPTFGMQENRYNSSGKDVENELGRLQKEILIKAHRAVDLEPTACPEVLTMCREGPGTDRTSGVYREMGNLRAVEQDIPDTSYLPGSSQVFSTETEEGADSAQLKNQLCSRLRIFKESYKKSPKAFPVLQNEEFLLAPCPTREHERALAKIQADRERAAEPASPSTGGNQATQVLNNSWTDPAIVDWEYCPRDIRRLGEQDEIAWRARLQGWLETTIQCECAVDIFRHAFFNGSAHADGETAMFILDMRNYQTVLDPNDEKSQAHAHETVAGYCYNFNLRKRKLEEAEEHRKIMSRQAELEARRQPLRSSNSPVANIYLRPVNIDKDIEELMAIYNWYTEKSFISPNIYLLNENNVRERIEESQNAHLPFIVAVERRTEKVVGYALARDFDRQEASRFTAELELYVADDHTSLGIGRCLLDKLLEICDPTYTPKCGYSFEVSKAERSGYFSGGRRRLSRLIFALSYVDMKAGDISKHKRVKQWLKERGEFEEQGLLGGARVKNNYLVNVAYLVRSIGPRHSNKLVT</sequence>
<dbReference type="EMBL" id="PVWQ01000002">
    <property type="protein sequence ID" value="RDW90090.1"/>
    <property type="molecule type" value="Genomic_DNA"/>
</dbReference>
<comment type="caution">
    <text evidence="3">The sequence shown here is derived from an EMBL/GenBank/DDBJ whole genome shotgun (WGS) entry which is preliminary data.</text>
</comment>
<evidence type="ECO:0000256" key="1">
    <source>
        <dbReference type="SAM" id="MobiDB-lite"/>
    </source>
</evidence>
<dbReference type="RefSeq" id="XP_026607044.1">
    <property type="nucleotide sequence ID" value="XM_026743881.1"/>
</dbReference>
<dbReference type="GeneID" id="38112235"/>
<dbReference type="OrthoDB" id="2129362at2759"/>
<organism evidence="3 4">
    <name type="scientific">Aspergillus mulundensis</name>
    <dbReference type="NCBI Taxonomy" id="1810919"/>
    <lineage>
        <taxon>Eukaryota</taxon>
        <taxon>Fungi</taxon>
        <taxon>Dikarya</taxon>
        <taxon>Ascomycota</taxon>
        <taxon>Pezizomycotina</taxon>
        <taxon>Eurotiomycetes</taxon>
        <taxon>Eurotiomycetidae</taxon>
        <taxon>Eurotiales</taxon>
        <taxon>Aspergillaceae</taxon>
        <taxon>Aspergillus</taxon>
        <taxon>Aspergillus subgen. Nidulantes</taxon>
    </lineage>
</organism>
<dbReference type="InterPro" id="IPR016181">
    <property type="entry name" value="Acyl_CoA_acyltransferase"/>
</dbReference>
<gene>
    <name evidence="3" type="ORF">DSM5745_01865</name>
</gene>
<dbReference type="Proteomes" id="UP000256690">
    <property type="component" value="Unassembled WGS sequence"/>
</dbReference>
<feature type="compositionally biased region" description="Polar residues" evidence="1">
    <location>
        <begin position="452"/>
        <end position="464"/>
    </location>
</feature>
<keyword evidence="4" id="KW-1185">Reference proteome</keyword>
<dbReference type="AlphaFoldDB" id="A0A3D8SUX1"/>
<proteinExistence type="predicted"/>
<evidence type="ECO:0000313" key="3">
    <source>
        <dbReference type="EMBL" id="RDW90090.1"/>
    </source>
</evidence>
<evidence type="ECO:0000313" key="4">
    <source>
        <dbReference type="Proteomes" id="UP000256690"/>
    </source>
</evidence>